<name>A0ABN1ZXH6_9ACTN</name>
<dbReference type="RefSeq" id="WP_344111144.1">
    <property type="nucleotide sequence ID" value="NZ_BAAAOR010000007.1"/>
</dbReference>
<protein>
    <submittedName>
        <fullName evidence="1">Uncharacterized protein</fullName>
    </submittedName>
</protein>
<evidence type="ECO:0000313" key="2">
    <source>
        <dbReference type="Proteomes" id="UP001500842"/>
    </source>
</evidence>
<proteinExistence type="predicted"/>
<keyword evidence="2" id="KW-1185">Reference proteome</keyword>
<sequence>MQLRGARTDTFGEEDVHLGETVEPPMLVAIAARFGGEAEFGEGRSEAGEHPLVGADVHHSVSIGGGAGGVGAEFSAVQVHELSTNERPVLGDLRVQIHHRVPGGSVRLSHGR</sequence>
<organism evidence="1 2">
    <name type="scientific">Nocardioides humi</name>
    <dbReference type="NCBI Taxonomy" id="449461"/>
    <lineage>
        <taxon>Bacteria</taxon>
        <taxon>Bacillati</taxon>
        <taxon>Actinomycetota</taxon>
        <taxon>Actinomycetes</taxon>
        <taxon>Propionibacteriales</taxon>
        <taxon>Nocardioidaceae</taxon>
        <taxon>Nocardioides</taxon>
    </lineage>
</organism>
<comment type="caution">
    <text evidence="1">The sequence shown here is derived from an EMBL/GenBank/DDBJ whole genome shotgun (WGS) entry which is preliminary data.</text>
</comment>
<evidence type="ECO:0000313" key="1">
    <source>
        <dbReference type="EMBL" id="GAA1506041.1"/>
    </source>
</evidence>
<dbReference type="Proteomes" id="UP001500842">
    <property type="component" value="Unassembled WGS sequence"/>
</dbReference>
<dbReference type="EMBL" id="BAAAOR010000007">
    <property type="protein sequence ID" value="GAA1506041.1"/>
    <property type="molecule type" value="Genomic_DNA"/>
</dbReference>
<gene>
    <name evidence="1" type="ORF">GCM10009788_07230</name>
</gene>
<reference evidence="1 2" key="1">
    <citation type="journal article" date="2019" name="Int. J. Syst. Evol. Microbiol.">
        <title>The Global Catalogue of Microorganisms (GCM) 10K type strain sequencing project: providing services to taxonomists for standard genome sequencing and annotation.</title>
        <authorList>
            <consortium name="The Broad Institute Genomics Platform"/>
            <consortium name="The Broad Institute Genome Sequencing Center for Infectious Disease"/>
            <person name="Wu L."/>
            <person name="Ma J."/>
        </authorList>
    </citation>
    <scope>NUCLEOTIDE SEQUENCE [LARGE SCALE GENOMIC DNA]</scope>
    <source>
        <strain evidence="1 2">JCM 14942</strain>
    </source>
</reference>
<accession>A0ABN1ZXH6</accession>